<name>A0A6L9SYE2_9BIFI</name>
<feature type="region of interest" description="Disordered" evidence="1">
    <location>
        <begin position="401"/>
        <end position="437"/>
    </location>
</feature>
<reference evidence="2 3" key="1">
    <citation type="submission" date="2019-10" db="EMBL/GenBank/DDBJ databases">
        <title>Bifidobacterium from non-human primates.</title>
        <authorList>
            <person name="Modesto M."/>
        </authorList>
    </citation>
    <scope>NUCLEOTIDE SEQUENCE [LARGE SCALE GENOMIC DNA]</scope>
    <source>
        <strain evidence="2 3">SMA15</strain>
    </source>
</reference>
<feature type="compositionally biased region" description="Polar residues" evidence="1">
    <location>
        <begin position="407"/>
        <end position="433"/>
    </location>
</feature>
<dbReference type="Proteomes" id="UP000483293">
    <property type="component" value="Unassembled WGS sequence"/>
</dbReference>
<protein>
    <submittedName>
        <fullName evidence="2">Phage portal protein</fullName>
    </submittedName>
</protein>
<gene>
    <name evidence="2" type="ORF">GFD21_10325</name>
</gene>
<proteinExistence type="predicted"/>
<evidence type="ECO:0000313" key="2">
    <source>
        <dbReference type="EMBL" id="NEG56141.1"/>
    </source>
</evidence>
<dbReference type="InterPro" id="IPR006944">
    <property type="entry name" value="Phage/GTA_portal"/>
</dbReference>
<dbReference type="EMBL" id="WHZV01000012">
    <property type="protein sequence ID" value="NEG56141.1"/>
    <property type="molecule type" value="Genomic_DNA"/>
</dbReference>
<accession>A0A6L9SYE2</accession>
<dbReference type="AlphaFoldDB" id="A0A6L9SYE2"/>
<evidence type="ECO:0000313" key="3">
    <source>
        <dbReference type="Proteomes" id="UP000483293"/>
    </source>
</evidence>
<comment type="caution">
    <text evidence="2">The sequence shown here is derived from an EMBL/GenBank/DDBJ whole genome shotgun (WGS) entry which is preliminary data.</text>
</comment>
<dbReference type="Pfam" id="PF04860">
    <property type="entry name" value="Phage_portal"/>
    <property type="match status" value="1"/>
</dbReference>
<keyword evidence="3" id="KW-1185">Reference proteome</keyword>
<dbReference type="RefSeq" id="WP_163197901.1">
    <property type="nucleotide sequence ID" value="NZ_WHZV01000012.1"/>
</dbReference>
<organism evidence="2 3">
    <name type="scientific">Bifidobacterium platyrrhinorum</name>
    <dbReference type="NCBI Taxonomy" id="2661628"/>
    <lineage>
        <taxon>Bacteria</taxon>
        <taxon>Bacillati</taxon>
        <taxon>Actinomycetota</taxon>
        <taxon>Actinomycetes</taxon>
        <taxon>Bifidobacteriales</taxon>
        <taxon>Bifidobacteriaceae</taxon>
        <taxon>Bifidobacterium</taxon>
    </lineage>
</organism>
<evidence type="ECO:0000256" key="1">
    <source>
        <dbReference type="SAM" id="MobiDB-lite"/>
    </source>
</evidence>
<sequence length="470" mass="52180">MGLFTRLLTGPAAIAERKAAQVATPTIMDAMPEAISWPTDDDFPSYGMAYGLYAREYAVRVVVDFISRQIASLPLKVYRKRADGSAEEAPDSMLARLMKRPSPLRPRERFVESLLRDMLLDDRWLCVVGLDKTSGDYTLRRIPPDSYSLQANAYGELTQVTVGSDGTGPVTRYPLPDPRVVMDIGYLDSLDFGNPVANVLRSLLAEARAMAAYRRKISSNAPQTPAYIFRPKEVPWESQEDYDDFVEALRNYQSGGGREGAWLPLRDGMEVREIGSLFKPVDMNDLEARDKINEQVALAFQISPENIGFRTGTNSNIAAYKEKLWNVELLPYLTAFEEALNFTLPAALGEPDCYVKANLDAKLRGTLETQYQALSTATGRPFMETNRARALLDMPPVPGGDELITPLNVTEGGQPSPQDGGQTQNAQTSSSPNGKALDMLAEFRRAYAYDARFRTQWDDMMKGGADEARP</sequence>